<reference evidence="1" key="1">
    <citation type="submission" date="2022-10" db="EMBL/GenBank/DDBJ databases">
        <title>Culturing micro-colonial fungi from biological soil crusts in the Mojave desert and describing Neophaeococcomyces mojavensis, and introducing the new genera and species Taxawa tesnikishii.</title>
        <authorList>
            <person name="Kurbessoian T."/>
            <person name="Stajich J.E."/>
        </authorList>
    </citation>
    <scope>NUCLEOTIDE SEQUENCE</scope>
    <source>
        <strain evidence="1">JES_115</strain>
    </source>
</reference>
<accession>A0ACC2YJF3</accession>
<dbReference type="Proteomes" id="UP001172680">
    <property type="component" value="Unassembled WGS sequence"/>
</dbReference>
<organism evidence="1 2">
    <name type="scientific">Coniosporium tulheliwenetii</name>
    <dbReference type="NCBI Taxonomy" id="3383036"/>
    <lineage>
        <taxon>Eukaryota</taxon>
        <taxon>Fungi</taxon>
        <taxon>Dikarya</taxon>
        <taxon>Ascomycota</taxon>
        <taxon>Pezizomycotina</taxon>
        <taxon>Dothideomycetes</taxon>
        <taxon>Dothideomycetes incertae sedis</taxon>
        <taxon>Coniosporium</taxon>
    </lineage>
</organism>
<keyword evidence="2" id="KW-1185">Reference proteome</keyword>
<gene>
    <name evidence="1" type="ORF">H2199_008389</name>
</gene>
<name>A0ACC2YJF3_9PEZI</name>
<protein>
    <submittedName>
        <fullName evidence="1">Uncharacterized protein</fullName>
    </submittedName>
</protein>
<evidence type="ECO:0000313" key="2">
    <source>
        <dbReference type="Proteomes" id="UP001172680"/>
    </source>
</evidence>
<comment type="caution">
    <text evidence="1">The sequence shown here is derived from an EMBL/GenBank/DDBJ whole genome shotgun (WGS) entry which is preliminary data.</text>
</comment>
<proteinExistence type="predicted"/>
<evidence type="ECO:0000313" key="1">
    <source>
        <dbReference type="EMBL" id="KAJ9635386.1"/>
    </source>
</evidence>
<dbReference type="EMBL" id="JAPDRP010000027">
    <property type="protein sequence ID" value="KAJ9635386.1"/>
    <property type="molecule type" value="Genomic_DNA"/>
</dbReference>
<sequence length="1586" mass="174188">MEAKGRRLAIFSTDLGKSPPREVQGPPYPPVIARSAEVYDIRQFANKLWKQHRDECREIYLDYAVPDYFDNADVHLHSYLFLWKVLHHIAAWNLSRVQHFVVDWCMNNRERLPKLWRTPDVRSVFSKEDVERLGIPFLERGLTQIRFALKQLSREQQEQFKANNARLAPRHTPHGPLVVGKQRIKREMGPPPQPSALGTISHGPRFSSLHTSSLVVPGPSRAFSGLENVRNIGPPHGRQFQHTYLQAPPGMQSPHFVAPMPRMASHGTPVMQQLQLNPSSQPPTMPMPFAPPMELARPMPQGTQPPPHRFPPSNLRNITNVQNVHPHAYNGTFDPHGPTFHQEHEITYVYKGTGGHAYEETFSKATEPFPTLDEARPQLNGAAGRDDGNRVNFDAQDLCGIDFIGTNREDAVELWIHNIRDGVTERELAEAFEQVAQVVVSTISFNRDRNERLYAFVHMHSSGDARKGLALHGYNVRGAPLTVQVAQKYYEENGRPRVYSGAEYSTMDRSRQDARRTSFLSRSELHLPRFGQRMSSGSNTDRPAFMSRERTATMTKDRRMSTEYTLPPNAKFSPQDARSDLQNHKSPAISTGSPEARPRQGRATKIPKSARTTPSRSHKKQRNCEESVVSVDKTTEDATSAVVPEKTCTPELPSVLPVQVTAQEQEDRDLTSETGSSATMVECKPSQASSSVHHEVVEDLAPPSLDAAQETAQIAQQVGNDEASAEEVATKVETSEPAAGALQDFIDDALVAASVELLTASAVANQVANILQTEAEEIASDSAALKTNTVPPAEESPAPSPDKSAGQSAAPKETGSIHPFAKKKRATTKQQEKPKKGQNKSRGKGKATESIKNESDRAKESLGSVAETEVRKDKQAHGKQDIPAHENNDAESPEELADTSEYFTPAEESPARNADDGQASAPDQAEATSSLKIQTDHNVPELFSNIIDLSHDGEEASPNTVTAADKSSDRDNTSTPQPAAATDSAPISSVDDAASQVPPQPVPVPSTVTDTPPETAASTPTRKPKKHSKKKKASVASTEYGGAGIEVPPVGLGISNTQPSARIGSQYRMVGAIAPESLSLFVPLINAARAVFPMVSQAGPQPTDAASTGEASVKPKKNKPKKKKKKIAASTKEKDVDRKDVMLEDYPPAKQAPPSTPKARKVELAPIQSPPLKLDAETAFHEQLGEVDNAVNSIGVHPLTSLPQNEAVDTLVNYYQYCEETMSLERCARTKEILHRDYKQKETCVDSKELRKRDETIRLAQFTWKLKKGASIPVDLDKGKQRAAELDEDSPAGPTSEEGKCDNVFSSMTTLVADEETHPSQESAAEVNTTPDPSTHRTLPKTLNTLQRLLARPPRPLPLPHPRARRRRIPRGVHAAGTSPLPAPLSPIADPELEDKTKVKMTWAQMAANAGPKKNIVANVIMRSPKRTLTNPHNAEESWAPLVQPVLKQAGRGMGHKVEVVRGVPRKEMRVEKKEMEAPSNNPFEKGLVGKGRESANQVPWADAKVREATRRDHFERKRREEESRRQDSMDPSSSQLDTTEESKRGRQRQQRQKAGQSSSEEPGTPTGQAGGVGAGRSTGQGEKKH</sequence>